<reference evidence="4" key="1">
    <citation type="submission" date="2022-11" db="UniProtKB">
        <authorList>
            <consortium name="WormBaseParasite"/>
        </authorList>
    </citation>
    <scope>IDENTIFICATION</scope>
</reference>
<feature type="compositionally biased region" description="Low complexity" evidence="2">
    <location>
        <begin position="159"/>
        <end position="170"/>
    </location>
</feature>
<name>A0A915P5E1_9BILA</name>
<feature type="coiled-coil region" evidence="1">
    <location>
        <begin position="357"/>
        <end position="397"/>
    </location>
</feature>
<keyword evidence="3" id="KW-1185">Reference proteome</keyword>
<evidence type="ECO:0000313" key="3">
    <source>
        <dbReference type="Proteomes" id="UP000887560"/>
    </source>
</evidence>
<feature type="compositionally biased region" description="Low complexity" evidence="2">
    <location>
        <begin position="177"/>
        <end position="212"/>
    </location>
</feature>
<feature type="region of interest" description="Disordered" evidence="2">
    <location>
        <begin position="159"/>
        <end position="212"/>
    </location>
</feature>
<sequence>MFKLQKTIFQLLIFFSSLFQFLRIFINCQQSSSGNKEFPQEKPLNKFLYQLQKSEGIKEEISNYSPPSPPINPLFFPLNNLRNPPPPPTLLQSQIHSNILLLPNPAQLPSIFRLSATPMSQSQAFPLNSSLNSLLEKQMSTQNELVFTTKSTFSNSFVSTEESSSVSPNNFEEEKFSSSTSPSTNSFSSPSSTESTTTTTNLFSTSSTQSPQLTTTLDFPTFFQSVNISEKYKEEFLKLMENEISRRLENRLNENNKEEKIEIETNPIVEEIQRKQNKQQTENLHYIKEENENNFGESRRINSDFPKRSELRTVNTRLFSLLASGEGGIGGGNDQQERQFLNSENLNNNSLNENDYRKREQEEFDKLLSKLNEETNKQQQKEEEEQFFENNKKENEDVDLINLLIPSKFWSRQNPKTKFEHLVDDYRFRLSGQGDNGLNGLIRALRNAHIGKKIHLYLNQK</sequence>
<keyword evidence="1" id="KW-0175">Coiled coil</keyword>
<evidence type="ECO:0000313" key="4">
    <source>
        <dbReference type="WBParaSite" id="scf7180000422794.g9613"/>
    </source>
</evidence>
<organism evidence="3 4">
    <name type="scientific">Meloidogyne floridensis</name>
    <dbReference type="NCBI Taxonomy" id="298350"/>
    <lineage>
        <taxon>Eukaryota</taxon>
        <taxon>Metazoa</taxon>
        <taxon>Ecdysozoa</taxon>
        <taxon>Nematoda</taxon>
        <taxon>Chromadorea</taxon>
        <taxon>Rhabditida</taxon>
        <taxon>Tylenchina</taxon>
        <taxon>Tylenchomorpha</taxon>
        <taxon>Tylenchoidea</taxon>
        <taxon>Meloidogynidae</taxon>
        <taxon>Meloidogyninae</taxon>
        <taxon>Meloidogyne</taxon>
    </lineage>
</organism>
<evidence type="ECO:0000256" key="1">
    <source>
        <dbReference type="SAM" id="Coils"/>
    </source>
</evidence>
<accession>A0A915P5E1</accession>
<evidence type="ECO:0000256" key="2">
    <source>
        <dbReference type="SAM" id="MobiDB-lite"/>
    </source>
</evidence>
<protein>
    <submittedName>
        <fullName evidence="4">Uncharacterized protein</fullName>
    </submittedName>
</protein>
<proteinExistence type="predicted"/>
<dbReference type="Proteomes" id="UP000887560">
    <property type="component" value="Unplaced"/>
</dbReference>
<dbReference type="AlphaFoldDB" id="A0A915P5E1"/>
<dbReference type="WBParaSite" id="scf7180000422794.g9613">
    <property type="protein sequence ID" value="scf7180000422794.g9613"/>
    <property type="gene ID" value="scf7180000422794.g9613"/>
</dbReference>